<dbReference type="Pfam" id="PF23554">
    <property type="entry name" value="TPR_DOCK"/>
    <property type="match status" value="1"/>
</dbReference>
<feature type="region of interest" description="Disordered" evidence="1">
    <location>
        <begin position="1"/>
        <end position="22"/>
    </location>
</feature>
<dbReference type="STRING" id="7868.ENSCMIP00000002941"/>
<sequence length="96" mass="10471">MQLGSPPSLPPSPHPPTPTLAEGEAIGNCILGSFRIYGSETDNNAFNDSIRQLFLSFNSLMDRPLEEAIKIKGAALKYLPGIINDVMLVFDPTELR</sequence>
<reference evidence="4" key="2">
    <citation type="journal article" date="2007" name="PLoS Biol.">
        <title>Survey sequencing and comparative analysis of the elephant shark (Callorhinchus milii) genome.</title>
        <authorList>
            <person name="Venkatesh B."/>
            <person name="Kirkness E.F."/>
            <person name="Loh Y.H."/>
            <person name="Halpern A.L."/>
            <person name="Lee A.P."/>
            <person name="Johnson J."/>
            <person name="Dandona N."/>
            <person name="Viswanathan L.D."/>
            <person name="Tay A."/>
            <person name="Venter J.C."/>
            <person name="Strausberg R.L."/>
            <person name="Brenner S."/>
        </authorList>
    </citation>
    <scope>NUCLEOTIDE SEQUENCE [LARGE SCALE GENOMIC DNA]</scope>
</reference>
<dbReference type="InParanoid" id="A0A4W3GHV3"/>
<evidence type="ECO:0000313" key="4">
    <source>
        <dbReference type="Proteomes" id="UP000314986"/>
    </source>
</evidence>
<accession>A0A4W3GHV3</accession>
<feature type="domain" description="Dedicator of cytokinesis TPR repeats region" evidence="2">
    <location>
        <begin position="35"/>
        <end position="95"/>
    </location>
</feature>
<reference evidence="4" key="1">
    <citation type="journal article" date="2006" name="Science">
        <title>Ancient noncoding elements conserved in the human genome.</title>
        <authorList>
            <person name="Venkatesh B."/>
            <person name="Kirkness E.F."/>
            <person name="Loh Y.H."/>
            <person name="Halpern A.L."/>
            <person name="Lee A.P."/>
            <person name="Johnson J."/>
            <person name="Dandona N."/>
            <person name="Viswanathan L.D."/>
            <person name="Tay A."/>
            <person name="Venter J.C."/>
            <person name="Strausberg R.L."/>
            <person name="Brenner S."/>
        </authorList>
    </citation>
    <scope>NUCLEOTIDE SEQUENCE [LARGE SCALE GENOMIC DNA]</scope>
</reference>
<proteinExistence type="predicted"/>
<reference evidence="3" key="5">
    <citation type="submission" date="2025-09" db="UniProtKB">
        <authorList>
            <consortium name="Ensembl"/>
        </authorList>
    </citation>
    <scope>IDENTIFICATION</scope>
</reference>
<reference evidence="3" key="4">
    <citation type="submission" date="2025-08" db="UniProtKB">
        <authorList>
            <consortium name="Ensembl"/>
        </authorList>
    </citation>
    <scope>IDENTIFICATION</scope>
</reference>
<reference evidence="4" key="3">
    <citation type="journal article" date="2014" name="Nature">
        <title>Elephant shark genome provides unique insights into gnathostome evolution.</title>
        <authorList>
            <consortium name="International Elephant Shark Genome Sequencing Consortium"/>
            <person name="Venkatesh B."/>
            <person name="Lee A.P."/>
            <person name="Ravi V."/>
            <person name="Maurya A.K."/>
            <person name="Lian M.M."/>
            <person name="Swann J.B."/>
            <person name="Ohta Y."/>
            <person name="Flajnik M.F."/>
            <person name="Sutoh Y."/>
            <person name="Kasahara M."/>
            <person name="Hoon S."/>
            <person name="Gangu V."/>
            <person name="Roy S.W."/>
            <person name="Irimia M."/>
            <person name="Korzh V."/>
            <person name="Kondrychyn I."/>
            <person name="Lim Z.W."/>
            <person name="Tay B.H."/>
            <person name="Tohari S."/>
            <person name="Kong K.W."/>
            <person name="Ho S."/>
            <person name="Lorente-Galdos B."/>
            <person name="Quilez J."/>
            <person name="Marques-Bonet T."/>
            <person name="Raney B.J."/>
            <person name="Ingham P.W."/>
            <person name="Tay A."/>
            <person name="Hillier L.W."/>
            <person name="Minx P."/>
            <person name="Boehm T."/>
            <person name="Wilson R.K."/>
            <person name="Brenner S."/>
            <person name="Warren W.C."/>
        </authorList>
    </citation>
    <scope>NUCLEOTIDE SEQUENCE [LARGE SCALE GENOMIC DNA]</scope>
</reference>
<organism evidence="3 4">
    <name type="scientific">Callorhinchus milii</name>
    <name type="common">Ghost shark</name>
    <dbReference type="NCBI Taxonomy" id="7868"/>
    <lineage>
        <taxon>Eukaryota</taxon>
        <taxon>Metazoa</taxon>
        <taxon>Chordata</taxon>
        <taxon>Craniata</taxon>
        <taxon>Vertebrata</taxon>
        <taxon>Chondrichthyes</taxon>
        <taxon>Holocephali</taxon>
        <taxon>Chimaeriformes</taxon>
        <taxon>Callorhinchidae</taxon>
        <taxon>Callorhinchus</taxon>
    </lineage>
</organism>
<name>A0A4W3GHV3_CALMI</name>
<dbReference type="AlphaFoldDB" id="A0A4W3GHV3"/>
<keyword evidence="4" id="KW-1185">Reference proteome</keyword>
<dbReference type="Ensembl" id="ENSCMIT00000003040.1">
    <property type="protein sequence ID" value="ENSCMIP00000002941.1"/>
    <property type="gene ID" value="ENSCMIG00000001730.1"/>
</dbReference>
<dbReference type="InterPro" id="IPR056372">
    <property type="entry name" value="TPR_DOCK"/>
</dbReference>
<dbReference type="GeneTree" id="ENSGT00940000157734"/>
<protein>
    <submittedName>
        <fullName evidence="3">Dedicator of cytokinesis protein 5-like</fullName>
    </submittedName>
</protein>
<evidence type="ECO:0000259" key="2">
    <source>
        <dbReference type="Pfam" id="PF23554"/>
    </source>
</evidence>
<evidence type="ECO:0000256" key="1">
    <source>
        <dbReference type="SAM" id="MobiDB-lite"/>
    </source>
</evidence>
<dbReference type="Proteomes" id="UP000314986">
    <property type="component" value="Unassembled WGS sequence"/>
</dbReference>
<evidence type="ECO:0000313" key="3">
    <source>
        <dbReference type="Ensembl" id="ENSCMIP00000002941.1"/>
    </source>
</evidence>
<feature type="compositionally biased region" description="Pro residues" evidence="1">
    <location>
        <begin position="7"/>
        <end position="18"/>
    </location>
</feature>